<proteinExistence type="predicted"/>
<dbReference type="InParanoid" id="V4UKJ9"/>
<sequence length="68" mass="7893">MSRLRLTSTCKTHYIERGDVAEARDGVCVRVGAFPISFNFQMKLRRKKLENPINVPTRSSPFNHHKYS</sequence>
<dbReference type="Gramene" id="ESR66662">
    <property type="protein sequence ID" value="ESR66662"/>
    <property type="gene ID" value="CICLE_v10010853mg"/>
</dbReference>
<protein>
    <submittedName>
        <fullName evidence="1">Uncharacterized protein</fullName>
    </submittedName>
</protein>
<reference evidence="1 2" key="1">
    <citation type="submission" date="2013-10" db="EMBL/GenBank/DDBJ databases">
        <authorList>
            <consortium name="International Citrus Genome Consortium"/>
            <person name="Jenkins J."/>
            <person name="Schmutz J."/>
            <person name="Prochnik S."/>
            <person name="Rokhsar D."/>
            <person name="Gmitter F."/>
            <person name="Ollitrault P."/>
            <person name="Machado M."/>
            <person name="Talon M."/>
            <person name="Wincker P."/>
            <person name="Jaillon O."/>
            <person name="Morgante M."/>
        </authorList>
    </citation>
    <scope>NUCLEOTIDE SEQUENCE</scope>
    <source>
        <strain evidence="2">cv. Clemenules</strain>
    </source>
</reference>
<evidence type="ECO:0000313" key="2">
    <source>
        <dbReference type="Proteomes" id="UP000030687"/>
    </source>
</evidence>
<evidence type="ECO:0000313" key="1">
    <source>
        <dbReference type="EMBL" id="ESR66662.1"/>
    </source>
</evidence>
<organism evidence="1 2">
    <name type="scientific">Citrus clementina</name>
    <name type="common">Clementine</name>
    <name type="synonym">Citrus deliciosa x Citrus sinensis</name>
    <dbReference type="NCBI Taxonomy" id="85681"/>
    <lineage>
        <taxon>Eukaryota</taxon>
        <taxon>Viridiplantae</taxon>
        <taxon>Streptophyta</taxon>
        <taxon>Embryophyta</taxon>
        <taxon>Tracheophyta</taxon>
        <taxon>Spermatophyta</taxon>
        <taxon>Magnoliopsida</taxon>
        <taxon>eudicotyledons</taxon>
        <taxon>Gunneridae</taxon>
        <taxon>Pentapetalae</taxon>
        <taxon>rosids</taxon>
        <taxon>malvids</taxon>
        <taxon>Sapindales</taxon>
        <taxon>Rutaceae</taxon>
        <taxon>Aurantioideae</taxon>
        <taxon>Citrus</taxon>
    </lineage>
</organism>
<accession>V4UKJ9</accession>
<dbReference type="KEGG" id="cic:CICLE_v10010853mg"/>
<dbReference type="EMBL" id="KI535697">
    <property type="protein sequence ID" value="ESR66662.1"/>
    <property type="molecule type" value="Genomic_DNA"/>
</dbReference>
<keyword evidence="2" id="KW-1185">Reference proteome</keyword>
<gene>
    <name evidence="1" type="ORF">CICLE_v10010853mg</name>
</gene>
<dbReference type="AlphaFoldDB" id="V4UKJ9"/>
<name>V4UKJ9_CITCL</name>
<dbReference type="Proteomes" id="UP000030687">
    <property type="component" value="Unassembled WGS sequence"/>
</dbReference>